<evidence type="ECO:0000313" key="3">
    <source>
        <dbReference type="WBParaSite" id="TCNE_0001534201-mRNA-1"/>
    </source>
</evidence>
<proteinExistence type="predicted"/>
<evidence type="ECO:0000313" key="1">
    <source>
        <dbReference type="EMBL" id="VDM46662.1"/>
    </source>
</evidence>
<reference evidence="1 2" key="2">
    <citation type="submission" date="2018-11" db="EMBL/GenBank/DDBJ databases">
        <authorList>
            <consortium name="Pathogen Informatics"/>
        </authorList>
    </citation>
    <scope>NUCLEOTIDE SEQUENCE [LARGE SCALE GENOMIC DNA]</scope>
</reference>
<reference evidence="3" key="1">
    <citation type="submission" date="2016-06" db="UniProtKB">
        <authorList>
            <consortium name="WormBaseParasite"/>
        </authorList>
    </citation>
    <scope>IDENTIFICATION</scope>
</reference>
<dbReference type="AlphaFoldDB" id="A0A183V3M1"/>
<organism evidence="2 3">
    <name type="scientific">Toxocara canis</name>
    <name type="common">Canine roundworm</name>
    <dbReference type="NCBI Taxonomy" id="6265"/>
    <lineage>
        <taxon>Eukaryota</taxon>
        <taxon>Metazoa</taxon>
        <taxon>Ecdysozoa</taxon>
        <taxon>Nematoda</taxon>
        <taxon>Chromadorea</taxon>
        <taxon>Rhabditida</taxon>
        <taxon>Spirurina</taxon>
        <taxon>Ascaridomorpha</taxon>
        <taxon>Ascaridoidea</taxon>
        <taxon>Toxocaridae</taxon>
        <taxon>Toxocara</taxon>
    </lineage>
</organism>
<dbReference type="WBParaSite" id="TCNE_0001534201-mRNA-1">
    <property type="protein sequence ID" value="TCNE_0001534201-mRNA-1"/>
    <property type="gene ID" value="TCNE_0001534201"/>
</dbReference>
<name>A0A183V3M1_TOXCA</name>
<sequence length="105" mass="11595">MSADHSEISTALEVQIPLALEAHGISCASSHEEQCSCALVQNEMVVFKEYNGAKCIKSRIIQLRVRRKQDVDDGGKLDFYCGLNNFCLCYCIGRSYLSSAPFLGV</sequence>
<dbReference type="Proteomes" id="UP000050794">
    <property type="component" value="Unassembled WGS sequence"/>
</dbReference>
<gene>
    <name evidence="1" type="ORF">TCNE_LOCUS15341</name>
</gene>
<accession>A0A183V3M1</accession>
<evidence type="ECO:0000313" key="2">
    <source>
        <dbReference type="Proteomes" id="UP000050794"/>
    </source>
</evidence>
<protein>
    <submittedName>
        <fullName evidence="3">PITH domain-containing protein</fullName>
    </submittedName>
</protein>
<keyword evidence="2" id="KW-1185">Reference proteome</keyword>
<dbReference type="EMBL" id="UYWY01022793">
    <property type="protein sequence ID" value="VDM46662.1"/>
    <property type="molecule type" value="Genomic_DNA"/>
</dbReference>